<evidence type="ECO:0000256" key="2">
    <source>
        <dbReference type="ARBA" id="ARBA00022980"/>
    </source>
</evidence>
<dbReference type="Pfam" id="PF00347">
    <property type="entry name" value="Ribosomal_L6"/>
    <property type="match status" value="2"/>
</dbReference>
<organism evidence="8 9">
    <name type="scientific">Candidatus Yanofskybacteria bacterium GW2011_GWA2_44_9</name>
    <dbReference type="NCBI Taxonomy" id="1619025"/>
    <lineage>
        <taxon>Bacteria</taxon>
        <taxon>Candidatus Yanofskyibacteriota</taxon>
    </lineage>
</organism>
<evidence type="ECO:0000256" key="5">
    <source>
        <dbReference type="RuleBase" id="RU003869"/>
    </source>
</evidence>
<dbReference type="PRINTS" id="PR00059">
    <property type="entry name" value="RIBOSOMALL6"/>
</dbReference>
<dbReference type="Proteomes" id="UP000034032">
    <property type="component" value="Unassembled WGS sequence"/>
</dbReference>
<proteinExistence type="inferred from homology"/>
<dbReference type="NCBIfam" id="TIGR03654">
    <property type="entry name" value="L6_bact"/>
    <property type="match status" value="1"/>
</dbReference>
<dbReference type="Gene3D" id="3.90.930.12">
    <property type="entry name" value="Ribosomal protein L6, alpha-beta domain"/>
    <property type="match status" value="2"/>
</dbReference>
<keyword evidence="4 6" id="KW-0699">rRNA-binding</keyword>
<evidence type="ECO:0000259" key="7">
    <source>
        <dbReference type="Pfam" id="PF00347"/>
    </source>
</evidence>
<dbReference type="InterPro" id="IPR000702">
    <property type="entry name" value="Ribosomal_uL6-like"/>
</dbReference>
<keyword evidence="4 6" id="KW-0694">RNA-binding</keyword>
<dbReference type="EMBL" id="LCJR01000021">
    <property type="protein sequence ID" value="KKT81359.1"/>
    <property type="molecule type" value="Genomic_DNA"/>
</dbReference>
<sequence length="181" mass="19153">MSKIGKKPIPVPKGVDVQINDGLISVKGPKGELKKKISGSVSASVSNGSVMIKPVSGQAVIDNASWGLFRALIQNMIKGVTDGFEKVLEFEGIGYKANVKGNDLELNLGYSHPIMVKAPEGVTFKVEKSVIKISGIDNELIGHVAAGIRSKREPEPYKGSGIRYQGEVIKKKAGKKAVAAG</sequence>
<dbReference type="SUPFAM" id="SSF56053">
    <property type="entry name" value="Ribosomal protein L6"/>
    <property type="match status" value="2"/>
</dbReference>
<comment type="subunit">
    <text evidence="4">Part of the 50S ribosomal subunit.</text>
</comment>
<dbReference type="InterPro" id="IPR036789">
    <property type="entry name" value="Ribosomal_uL6-like_a/b-dom_sf"/>
</dbReference>
<feature type="domain" description="Large ribosomal subunit protein uL6 alpha-beta" evidence="7">
    <location>
        <begin position="92"/>
        <end position="164"/>
    </location>
</feature>
<dbReference type="PATRIC" id="fig|1619025.3.peg.763"/>
<dbReference type="GO" id="GO:0002181">
    <property type="term" value="P:cytoplasmic translation"/>
    <property type="evidence" value="ECO:0007669"/>
    <property type="project" value="TreeGrafter"/>
</dbReference>
<comment type="caution">
    <text evidence="8">The sequence shown here is derived from an EMBL/GenBank/DDBJ whole genome shotgun (WGS) entry which is preliminary data.</text>
</comment>
<keyword evidence="2 4" id="KW-0689">Ribosomal protein</keyword>
<accession>A0A0G1NAX6</accession>
<evidence type="ECO:0000256" key="6">
    <source>
        <dbReference type="RuleBase" id="RU003870"/>
    </source>
</evidence>
<comment type="function">
    <text evidence="4 6">This protein binds to the 23S rRNA, and is important in its secondary structure. It is located near the subunit interface in the base of the L7/L12 stalk, and near the tRNA binding site of the peptidyltransferase center.</text>
</comment>
<name>A0A0G1NAX6_9BACT</name>
<keyword evidence="3 4" id="KW-0687">Ribonucleoprotein</keyword>
<evidence type="ECO:0000256" key="1">
    <source>
        <dbReference type="ARBA" id="ARBA00009356"/>
    </source>
</evidence>
<dbReference type="PIRSF" id="PIRSF002162">
    <property type="entry name" value="Ribosomal_L6"/>
    <property type="match status" value="1"/>
</dbReference>
<dbReference type="HAMAP" id="MF_01365_B">
    <property type="entry name" value="Ribosomal_uL6_B"/>
    <property type="match status" value="1"/>
</dbReference>
<evidence type="ECO:0000256" key="4">
    <source>
        <dbReference type="HAMAP-Rule" id="MF_01365"/>
    </source>
</evidence>
<evidence type="ECO:0000313" key="8">
    <source>
        <dbReference type="EMBL" id="KKT81359.1"/>
    </source>
</evidence>
<gene>
    <name evidence="4" type="primary">rplF</name>
    <name evidence="8" type="ORF">UW79_C0021G0009</name>
</gene>
<dbReference type="InterPro" id="IPR020040">
    <property type="entry name" value="Ribosomal_uL6_a/b-dom"/>
</dbReference>
<feature type="domain" description="Large ribosomal subunit protein uL6 alpha-beta" evidence="7">
    <location>
        <begin position="11"/>
        <end position="83"/>
    </location>
</feature>
<dbReference type="AlphaFoldDB" id="A0A0G1NAX6"/>
<dbReference type="GO" id="GO:0019843">
    <property type="term" value="F:rRNA binding"/>
    <property type="evidence" value="ECO:0007669"/>
    <property type="project" value="UniProtKB-UniRule"/>
</dbReference>
<comment type="similarity">
    <text evidence="1 4 5">Belongs to the universal ribosomal protein uL6 family.</text>
</comment>
<dbReference type="PANTHER" id="PTHR11655:SF14">
    <property type="entry name" value="LARGE RIBOSOMAL SUBUNIT PROTEIN UL6M"/>
    <property type="match status" value="1"/>
</dbReference>
<dbReference type="GO" id="GO:0022625">
    <property type="term" value="C:cytosolic large ribosomal subunit"/>
    <property type="evidence" value="ECO:0007669"/>
    <property type="project" value="UniProtKB-UniRule"/>
</dbReference>
<evidence type="ECO:0000256" key="3">
    <source>
        <dbReference type="ARBA" id="ARBA00023274"/>
    </source>
</evidence>
<dbReference type="GO" id="GO:0003735">
    <property type="term" value="F:structural constituent of ribosome"/>
    <property type="evidence" value="ECO:0007669"/>
    <property type="project" value="UniProtKB-UniRule"/>
</dbReference>
<protein>
    <recommendedName>
        <fullName evidence="4">Large ribosomal subunit protein uL6</fullName>
    </recommendedName>
</protein>
<evidence type="ECO:0000313" key="9">
    <source>
        <dbReference type="Proteomes" id="UP000034032"/>
    </source>
</evidence>
<dbReference type="PANTHER" id="PTHR11655">
    <property type="entry name" value="60S/50S RIBOSOMAL PROTEIN L6/L9"/>
    <property type="match status" value="1"/>
</dbReference>
<dbReference type="InterPro" id="IPR019906">
    <property type="entry name" value="Ribosomal_uL6_bac-type"/>
</dbReference>
<reference evidence="8 9" key="1">
    <citation type="journal article" date="2015" name="Nature">
        <title>rRNA introns, odd ribosomes, and small enigmatic genomes across a large radiation of phyla.</title>
        <authorList>
            <person name="Brown C.T."/>
            <person name="Hug L.A."/>
            <person name="Thomas B.C."/>
            <person name="Sharon I."/>
            <person name="Castelle C.J."/>
            <person name="Singh A."/>
            <person name="Wilkins M.J."/>
            <person name="Williams K.H."/>
            <person name="Banfield J.F."/>
        </authorList>
    </citation>
    <scope>NUCLEOTIDE SEQUENCE [LARGE SCALE GENOMIC DNA]</scope>
</reference>
<dbReference type="FunFam" id="3.90.930.12:FF:000001">
    <property type="entry name" value="50S ribosomal protein L6"/>
    <property type="match status" value="1"/>
</dbReference>